<evidence type="ECO:0008006" key="13">
    <source>
        <dbReference type="Google" id="ProtNLM"/>
    </source>
</evidence>
<dbReference type="InterPro" id="IPR052547">
    <property type="entry name" value="Mito_Isobutyryl-CoADH"/>
</dbReference>
<dbReference type="SUPFAM" id="SSF56645">
    <property type="entry name" value="Acyl-CoA dehydrogenase NM domain-like"/>
    <property type="match status" value="1"/>
</dbReference>
<evidence type="ECO:0000259" key="8">
    <source>
        <dbReference type="Pfam" id="PF00441"/>
    </source>
</evidence>
<dbReference type="PIRSF" id="PIRSF016578">
    <property type="entry name" value="HsaA"/>
    <property type="match status" value="1"/>
</dbReference>
<evidence type="ECO:0000259" key="10">
    <source>
        <dbReference type="Pfam" id="PF02771"/>
    </source>
</evidence>
<dbReference type="Pfam" id="PF02770">
    <property type="entry name" value="Acyl-CoA_dh_M"/>
    <property type="match status" value="1"/>
</dbReference>
<dbReference type="GO" id="GO:0005739">
    <property type="term" value="C:mitochondrion"/>
    <property type="evidence" value="ECO:0007669"/>
    <property type="project" value="TreeGrafter"/>
</dbReference>
<dbReference type="Pfam" id="PF02771">
    <property type="entry name" value="Acyl-CoA_dh_N"/>
    <property type="match status" value="1"/>
</dbReference>
<feature type="active site" description="Proton acceptor" evidence="6">
    <location>
        <position position="410"/>
    </location>
</feature>
<dbReference type="PANTHER" id="PTHR43831">
    <property type="entry name" value="ISOBUTYRYL-COA DEHYDROGENASE"/>
    <property type="match status" value="1"/>
</dbReference>
<evidence type="ECO:0000259" key="9">
    <source>
        <dbReference type="Pfam" id="PF02770"/>
    </source>
</evidence>
<dbReference type="AlphaFoldDB" id="A0AA88HSL7"/>
<dbReference type="CDD" id="cd01162">
    <property type="entry name" value="IBD"/>
    <property type="match status" value="1"/>
</dbReference>
<comment type="caution">
    <text evidence="11">The sequence shown here is derived from an EMBL/GenBank/DDBJ whole genome shotgun (WGS) entry which is preliminary data.</text>
</comment>
<evidence type="ECO:0000256" key="4">
    <source>
        <dbReference type="ARBA" id="ARBA00022827"/>
    </source>
</evidence>
<dbReference type="SUPFAM" id="SSF47203">
    <property type="entry name" value="Acyl-CoA dehydrogenase C-terminal domain-like"/>
    <property type="match status" value="1"/>
</dbReference>
<dbReference type="Gene3D" id="1.10.540.10">
    <property type="entry name" value="Acyl-CoA dehydrogenase/oxidase, N-terminal domain"/>
    <property type="match status" value="1"/>
</dbReference>
<name>A0AA88HSL7_ARTSF</name>
<dbReference type="InterPro" id="IPR046373">
    <property type="entry name" value="Acyl-CoA_Oxase/DH_mid-dom_sf"/>
</dbReference>
<evidence type="ECO:0000256" key="2">
    <source>
        <dbReference type="ARBA" id="ARBA00009347"/>
    </source>
</evidence>
<dbReference type="EMBL" id="JAVRJZ010000012">
    <property type="protein sequence ID" value="KAK2715579.1"/>
    <property type="molecule type" value="Genomic_DNA"/>
</dbReference>
<evidence type="ECO:0000256" key="6">
    <source>
        <dbReference type="PIRSR" id="PIRSR634178-1"/>
    </source>
</evidence>
<gene>
    <name evidence="11" type="ORF">QYM36_010231</name>
</gene>
<dbReference type="Gene3D" id="1.20.140.10">
    <property type="entry name" value="Butyryl-CoA Dehydrogenase, subunit A, domain 3"/>
    <property type="match status" value="1"/>
</dbReference>
<evidence type="ECO:0000256" key="1">
    <source>
        <dbReference type="ARBA" id="ARBA00001974"/>
    </source>
</evidence>
<dbReference type="PROSITE" id="PS00072">
    <property type="entry name" value="ACYL_COA_DH_1"/>
    <property type="match status" value="1"/>
</dbReference>
<feature type="domain" description="Acyl-CoA oxidase/dehydrogenase middle" evidence="9">
    <location>
        <begin position="149"/>
        <end position="242"/>
    </location>
</feature>
<keyword evidence="5 7" id="KW-0560">Oxidoreductase</keyword>
<evidence type="ECO:0000256" key="5">
    <source>
        <dbReference type="ARBA" id="ARBA00023002"/>
    </source>
</evidence>
<evidence type="ECO:0000313" key="12">
    <source>
        <dbReference type="Proteomes" id="UP001187531"/>
    </source>
</evidence>
<comment type="similarity">
    <text evidence="2 7">Belongs to the acyl-CoA dehydrogenase family.</text>
</comment>
<dbReference type="InterPro" id="IPR036250">
    <property type="entry name" value="AcylCo_DH-like_C"/>
</dbReference>
<dbReference type="InterPro" id="IPR034178">
    <property type="entry name" value="IBD"/>
</dbReference>
<feature type="domain" description="Acyl-CoA dehydrogenase/oxidase C-terminal" evidence="8">
    <location>
        <begin position="255"/>
        <end position="306"/>
    </location>
</feature>
<proteinExistence type="inferred from homology"/>
<dbReference type="GO" id="GO:0006629">
    <property type="term" value="P:lipid metabolic process"/>
    <property type="evidence" value="ECO:0007669"/>
    <property type="project" value="InterPro"/>
</dbReference>
<evidence type="ECO:0000256" key="7">
    <source>
        <dbReference type="RuleBase" id="RU362125"/>
    </source>
</evidence>
<dbReference type="GO" id="GO:0003995">
    <property type="term" value="F:acyl-CoA dehydrogenase activity"/>
    <property type="evidence" value="ECO:0007669"/>
    <property type="project" value="InterPro"/>
</dbReference>
<sequence length="427" mass="46956">MFQMRVLLSQNSKLCSSTIRRFISSVDPISGLTDEQQQIFKTAIDFARNEMAPRMKEWDENEIFPVETMRQAAELGFGAIYAREEFGGTGLSRLDASIIFEALSQGCVSTTAYISIHNMCAWMIDCFGNDSQREKWVSRLASMELFASYCLTEPGSGSDAASLSTNARFDGDSYVLNGTKAFISGGGESDVYLVMCRTGELGPKGISCVVVEKGTPGLSFGKKEKKIGWNSQPTRQVIFEDCRVPAANRLGNEADGFLIAMKGLNGGRINIASCSLGAAQASLDLAVDYLKVRKQFGKPLSSFQLTDTVSLLGTQNSRQAAFAHLHNQFEVARMATDLVASRLLIRNAALALDTNHPDLVTLCSMAKFSATEKCFEIVNKALQMHGGYGYLKDYAVQQYLRDIRVHQILEGTNEVMQLIISRDVLKI</sequence>
<comment type="cofactor">
    <cofactor evidence="1 7">
        <name>FAD</name>
        <dbReference type="ChEBI" id="CHEBI:57692"/>
    </cofactor>
</comment>
<dbReference type="InterPro" id="IPR009100">
    <property type="entry name" value="AcylCoA_DH/oxidase_NM_dom_sf"/>
</dbReference>
<dbReference type="InterPro" id="IPR009075">
    <property type="entry name" value="AcylCo_DH/oxidase_C"/>
</dbReference>
<keyword evidence="3 7" id="KW-0285">Flavoprotein</keyword>
<keyword evidence="4 7" id="KW-0274">FAD</keyword>
<dbReference type="PANTHER" id="PTHR43831:SF1">
    <property type="entry name" value="ISOBUTYRYL-COA DEHYDROGENASE, MITOCHONDRIAL"/>
    <property type="match status" value="1"/>
</dbReference>
<dbReference type="FunFam" id="2.40.110.10:FF:000001">
    <property type="entry name" value="Acyl-CoA dehydrogenase, mitochondrial"/>
    <property type="match status" value="1"/>
</dbReference>
<dbReference type="InterPro" id="IPR013786">
    <property type="entry name" value="AcylCoA_DH/ox_N"/>
</dbReference>
<feature type="domain" description="Acyl-CoA dehydrogenase/oxidase N-terminal" evidence="10">
    <location>
        <begin position="33"/>
        <end position="144"/>
    </location>
</feature>
<dbReference type="InterPro" id="IPR006089">
    <property type="entry name" value="Acyl-CoA_DH_CS"/>
</dbReference>
<feature type="domain" description="Acyl-CoA dehydrogenase/oxidase C-terminal" evidence="8">
    <location>
        <begin position="319"/>
        <end position="424"/>
    </location>
</feature>
<organism evidence="11 12">
    <name type="scientific">Artemia franciscana</name>
    <name type="common">Brine shrimp</name>
    <name type="synonym">Artemia sanfranciscana</name>
    <dbReference type="NCBI Taxonomy" id="6661"/>
    <lineage>
        <taxon>Eukaryota</taxon>
        <taxon>Metazoa</taxon>
        <taxon>Ecdysozoa</taxon>
        <taxon>Arthropoda</taxon>
        <taxon>Crustacea</taxon>
        <taxon>Branchiopoda</taxon>
        <taxon>Anostraca</taxon>
        <taxon>Artemiidae</taxon>
        <taxon>Artemia</taxon>
    </lineage>
</organism>
<evidence type="ECO:0000313" key="11">
    <source>
        <dbReference type="EMBL" id="KAK2715579.1"/>
    </source>
</evidence>
<dbReference type="GO" id="GO:0050660">
    <property type="term" value="F:flavin adenine dinucleotide binding"/>
    <property type="evidence" value="ECO:0007669"/>
    <property type="project" value="InterPro"/>
</dbReference>
<protein>
    <recommendedName>
        <fullName evidence="13">Isobutyryl-CoA dehydrogenase, mitochondrial</fullName>
    </recommendedName>
</protein>
<dbReference type="Pfam" id="PF00441">
    <property type="entry name" value="Acyl-CoA_dh_1"/>
    <property type="match status" value="2"/>
</dbReference>
<reference evidence="11" key="1">
    <citation type="submission" date="2023-07" db="EMBL/GenBank/DDBJ databases">
        <title>Chromosome-level genome assembly of Artemia franciscana.</title>
        <authorList>
            <person name="Jo E."/>
        </authorList>
    </citation>
    <scope>NUCLEOTIDE SEQUENCE</scope>
    <source>
        <tissue evidence="11">Whole body</tissue>
    </source>
</reference>
<dbReference type="InterPro" id="IPR006091">
    <property type="entry name" value="Acyl-CoA_Oxase/DH_mid-dom"/>
</dbReference>
<dbReference type="Proteomes" id="UP001187531">
    <property type="component" value="Unassembled WGS sequence"/>
</dbReference>
<dbReference type="InterPro" id="IPR037069">
    <property type="entry name" value="AcylCoA_DH/ox_N_sf"/>
</dbReference>
<keyword evidence="12" id="KW-1185">Reference proteome</keyword>
<evidence type="ECO:0000256" key="3">
    <source>
        <dbReference type="ARBA" id="ARBA00022630"/>
    </source>
</evidence>
<accession>A0AA88HSL7</accession>
<dbReference type="Gene3D" id="2.40.110.10">
    <property type="entry name" value="Butyryl-CoA Dehydrogenase, subunit A, domain 2"/>
    <property type="match status" value="1"/>
</dbReference>